<name>H1KX38_9EURY</name>
<dbReference type="InterPro" id="IPR010982">
    <property type="entry name" value="Lambda_DNA-bd_dom_sf"/>
</dbReference>
<dbReference type="OrthoDB" id="23833at2157"/>
<keyword evidence="4" id="KW-1185">Reference proteome</keyword>
<dbReference type="SUPFAM" id="SSF47413">
    <property type="entry name" value="lambda repressor-like DNA-binding domains"/>
    <property type="match status" value="1"/>
</dbReference>
<dbReference type="Gene3D" id="3.30.70.20">
    <property type="match status" value="1"/>
</dbReference>
<sequence length="145" mass="16414">MPEHILSGIKALVAMKMRKEGKLQREIAEYLNIDRSMISHYLHGRYPSDRIMKISEVIAELPVEYGARIIHSLSNEKDIAKKLIKVIYNAKIKIDNDKCLACGACLICEAISIDGIEVKIDEDRCFLCGECISKCPMNALKFVEE</sequence>
<dbReference type="PATRIC" id="fig|647171.4.peg.356"/>
<dbReference type="InterPro" id="IPR017900">
    <property type="entry name" value="4Fe4S_Fe_S_CS"/>
</dbReference>
<organism evidence="3 4">
    <name type="scientific">Methanotorris formicicus Mc-S-70</name>
    <dbReference type="NCBI Taxonomy" id="647171"/>
    <lineage>
        <taxon>Archaea</taxon>
        <taxon>Methanobacteriati</taxon>
        <taxon>Methanobacteriota</taxon>
        <taxon>Methanomada group</taxon>
        <taxon>Methanococci</taxon>
        <taxon>Methanococcales</taxon>
        <taxon>Methanocaldococcaceae</taxon>
        <taxon>Methanotorris</taxon>
    </lineage>
</organism>
<dbReference type="PROSITE" id="PS50943">
    <property type="entry name" value="HTH_CROC1"/>
    <property type="match status" value="1"/>
</dbReference>
<reference evidence="3 4" key="1">
    <citation type="submission" date="2011-09" db="EMBL/GenBank/DDBJ databases">
        <title>The draft genome of Methanotorris formicicus Mc-S-70.</title>
        <authorList>
            <consortium name="US DOE Joint Genome Institute (JGI-PGF)"/>
            <person name="Lucas S."/>
            <person name="Han J."/>
            <person name="Lapidus A."/>
            <person name="Cheng J.-F."/>
            <person name="Goodwin L."/>
            <person name="Pitluck S."/>
            <person name="Peters L."/>
            <person name="Land M.L."/>
            <person name="Hauser L."/>
            <person name="Sieprawska-Lupa M."/>
            <person name="Takai K."/>
            <person name="Miyazaki J."/>
            <person name="Whitman W."/>
            <person name="Woyke T.J."/>
        </authorList>
    </citation>
    <scope>NUCLEOTIDE SEQUENCE [LARGE SCALE GENOMIC DNA]</scope>
    <source>
        <strain evidence="3 4">Mc-S-70</strain>
    </source>
</reference>
<dbReference type="Proteomes" id="UP000003706">
    <property type="component" value="Unassembled WGS sequence"/>
</dbReference>
<dbReference type="PROSITE" id="PS00198">
    <property type="entry name" value="4FE4S_FER_1"/>
    <property type="match status" value="1"/>
</dbReference>
<dbReference type="AlphaFoldDB" id="H1KX38"/>
<comment type="caution">
    <text evidence="3">The sequence shown here is derived from an EMBL/GenBank/DDBJ whole genome shotgun (WGS) entry which is preliminary data.</text>
</comment>
<gene>
    <name evidence="3" type="ORF">MetfoDRAFT_0361</name>
</gene>
<dbReference type="GO" id="GO:0016491">
    <property type="term" value="F:oxidoreductase activity"/>
    <property type="evidence" value="ECO:0007669"/>
    <property type="project" value="UniProtKB-ARBA"/>
</dbReference>
<evidence type="ECO:0000259" key="2">
    <source>
        <dbReference type="PROSITE" id="PS51379"/>
    </source>
</evidence>
<dbReference type="SUPFAM" id="SSF54862">
    <property type="entry name" value="4Fe-4S ferredoxins"/>
    <property type="match status" value="1"/>
</dbReference>
<feature type="domain" description="4Fe-4S ferredoxin-type" evidence="2">
    <location>
        <begin position="116"/>
        <end position="145"/>
    </location>
</feature>
<dbReference type="GO" id="GO:0003677">
    <property type="term" value="F:DNA binding"/>
    <property type="evidence" value="ECO:0007669"/>
    <property type="project" value="InterPro"/>
</dbReference>
<dbReference type="RefSeq" id="WP_007043807.1">
    <property type="nucleotide sequence ID" value="NZ_AGJL01000006.1"/>
</dbReference>
<dbReference type="Gene3D" id="1.10.260.40">
    <property type="entry name" value="lambda repressor-like DNA-binding domains"/>
    <property type="match status" value="1"/>
</dbReference>
<dbReference type="EMBL" id="AGJL01000006">
    <property type="protein sequence ID" value="EHP88563.1"/>
    <property type="molecule type" value="Genomic_DNA"/>
</dbReference>
<feature type="domain" description="HTH cro/C1-type" evidence="1">
    <location>
        <begin position="24"/>
        <end position="65"/>
    </location>
</feature>
<dbReference type="PROSITE" id="PS51379">
    <property type="entry name" value="4FE4S_FER_2"/>
    <property type="match status" value="1"/>
</dbReference>
<evidence type="ECO:0000313" key="3">
    <source>
        <dbReference type="EMBL" id="EHP88563.1"/>
    </source>
</evidence>
<accession>H1KX38</accession>
<proteinExistence type="predicted"/>
<protein>
    <submittedName>
        <fullName evidence="3">Formylmethanofuran dehydrogenase, subunit H</fullName>
    </submittedName>
</protein>
<dbReference type="STRING" id="647171.MetfoDRAFT_0361"/>
<dbReference type="Pfam" id="PF00037">
    <property type="entry name" value="Fer4"/>
    <property type="match status" value="1"/>
</dbReference>
<dbReference type="InterPro" id="IPR001387">
    <property type="entry name" value="Cro/C1-type_HTH"/>
</dbReference>
<evidence type="ECO:0000313" key="4">
    <source>
        <dbReference type="Proteomes" id="UP000003706"/>
    </source>
</evidence>
<dbReference type="InterPro" id="IPR017896">
    <property type="entry name" value="4Fe4S_Fe-S-bd"/>
</dbReference>
<evidence type="ECO:0000259" key="1">
    <source>
        <dbReference type="PROSITE" id="PS50943"/>
    </source>
</evidence>
<dbReference type="CDD" id="cd00093">
    <property type="entry name" value="HTH_XRE"/>
    <property type="match status" value="1"/>
</dbReference>